<reference evidence="2" key="1">
    <citation type="submission" date="2021-01" db="UniProtKB">
        <authorList>
            <consortium name="EnsemblMetazoa"/>
        </authorList>
    </citation>
    <scope>IDENTIFICATION</scope>
</reference>
<dbReference type="Pfam" id="PF00059">
    <property type="entry name" value="Lectin_C"/>
    <property type="match status" value="1"/>
</dbReference>
<dbReference type="AlphaFoldDB" id="A0A7M7Q8U1"/>
<dbReference type="KEGG" id="nvi:116415712"/>
<dbReference type="InterPro" id="IPR016187">
    <property type="entry name" value="CTDL_fold"/>
</dbReference>
<dbReference type="InterPro" id="IPR050111">
    <property type="entry name" value="C-type_lectin/snaclec_domain"/>
</dbReference>
<dbReference type="Gene3D" id="3.10.100.10">
    <property type="entry name" value="Mannose-Binding Protein A, subunit A"/>
    <property type="match status" value="1"/>
</dbReference>
<dbReference type="InterPro" id="IPR001304">
    <property type="entry name" value="C-type_lectin-like"/>
</dbReference>
<accession>A0A7M7Q8U1</accession>
<evidence type="ECO:0000259" key="1">
    <source>
        <dbReference type="PROSITE" id="PS50041"/>
    </source>
</evidence>
<dbReference type="PROSITE" id="PS50041">
    <property type="entry name" value="C_TYPE_LECTIN_2"/>
    <property type="match status" value="1"/>
</dbReference>
<dbReference type="InterPro" id="IPR016186">
    <property type="entry name" value="C-type_lectin-like/link_sf"/>
</dbReference>
<dbReference type="SMART" id="SM00034">
    <property type="entry name" value="CLECT"/>
    <property type="match status" value="1"/>
</dbReference>
<protein>
    <recommendedName>
        <fullName evidence="1">C-type lectin domain-containing protein</fullName>
    </recommendedName>
</protein>
<dbReference type="SMR" id="A0A7M7Q8U1"/>
<dbReference type="PANTHER" id="PTHR22803">
    <property type="entry name" value="MANNOSE, PHOSPHOLIPASE, LECTIN RECEPTOR RELATED"/>
    <property type="match status" value="1"/>
</dbReference>
<evidence type="ECO:0000313" key="3">
    <source>
        <dbReference type="Proteomes" id="UP000002358"/>
    </source>
</evidence>
<dbReference type="RefSeq" id="XP_031783672.1">
    <property type="nucleotide sequence ID" value="XM_031927812.2"/>
</dbReference>
<dbReference type="OrthoDB" id="7357196at2759"/>
<dbReference type="EnsemblMetazoa" id="XM_031927812">
    <property type="protein sequence ID" value="XP_031783672"/>
    <property type="gene ID" value="LOC116415712"/>
</dbReference>
<keyword evidence="3" id="KW-1185">Reference proteome</keyword>
<proteinExistence type="predicted"/>
<sequence length="335" mass="37082">MIKCTFVESLYPDTLIGTGFPSTILSRFFVRVLVYEYAGNQYKKRARSPYIHSTRALQAFPDLVIDCIAARSRERSRTADSVHVDERAKTCAILQNNTRRKSRATSEGTGIRVLLSTLQAVHAKLKIMWPEYLVIATLLMSSQIPSSACNELNLHLCTNNETVAVQVLTKTEITGTRTTCQCQAGPAESPVMKEDYVHTPGIGSHKLHTKAASWNEARKICNEEGAHLAIINSKAEEAILVDMLKKAEGVIKGGLNTEEAHLGIHDLYREGEWVTIFGESLFTTGYASWSPTYFGGQPDNYGGNQNCGAILNFGDMDDVTCHDKFAFFCEMPLSC</sequence>
<organism evidence="2 3">
    <name type="scientific">Nasonia vitripennis</name>
    <name type="common">Parasitic wasp</name>
    <dbReference type="NCBI Taxonomy" id="7425"/>
    <lineage>
        <taxon>Eukaryota</taxon>
        <taxon>Metazoa</taxon>
        <taxon>Ecdysozoa</taxon>
        <taxon>Arthropoda</taxon>
        <taxon>Hexapoda</taxon>
        <taxon>Insecta</taxon>
        <taxon>Pterygota</taxon>
        <taxon>Neoptera</taxon>
        <taxon>Endopterygota</taxon>
        <taxon>Hymenoptera</taxon>
        <taxon>Apocrita</taxon>
        <taxon>Proctotrupomorpha</taxon>
        <taxon>Chalcidoidea</taxon>
        <taxon>Pteromalidae</taxon>
        <taxon>Pteromalinae</taxon>
        <taxon>Nasonia</taxon>
    </lineage>
</organism>
<feature type="domain" description="C-type lectin" evidence="1">
    <location>
        <begin position="205"/>
        <end position="330"/>
    </location>
</feature>
<dbReference type="Proteomes" id="UP000002358">
    <property type="component" value="Chromosome 3"/>
</dbReference>
<dbReference type="SUPFAM" id="SSF56436">
    <property type="entry name" value="C-type lectin-like"/>
    <property type="match status" value="1"/>
</dbReference>
<dbReference type="GeneID" id="116415712"/>
<dbReference type="InParanoid" id="A0A7M7Q8U1"/>
<evidence type="ECO:0000313" key="2">
    <source>
        <dbReference type="EnsemblMetazoa" id="XP_031783672"/>
    </source>
</evidence>
<dbReference type="CDD" id="cd00037">
    <property type="entry name" value="CLECT"/>
    <property type="match status" value="1"/>
</dbReference>
<name>A0A7M7Q8U1_NASVI</name>